<dbReference type="EMBL" id="JAHEPS010000001">
    <property type="protein sequence ID" value="MBT1443578.1"/>
    <property type="molecule type" value="Genomic_DNA"/>
</dbReference>
<dbReference type="InterPro" id="IPR000182">
    <property type="entry name" value="GNAT_dom"/>
</dbReference>
<keyword evidence="3" id="KW-1185">Reference proteome</keyword>
<keyword evidence="2" id="KW-0012">Acyltransferase</keyword>
<comment type="caution">
    <text evidence="2">The sequence shown here is derived from an EMBL/GenBank/DDBJ whole genome shotgun (WGS) entry which is preliminary data.</text>
</comment>
<dbReference type="Proteomes" id="UP001195903">
    <property type="component" value="Unassembled WGS sequence"/>
</dbReference>
<dbReference type="EC" id="2.3.1.-" evidence="2"/>
<name>A0ABS5V3D9_9GAMM</name>
<evidence type="ECO:0000259" key="1">
    <source>
        <dbReference type="PROSITE" id="PS51186"/>
    </source>
</evidence>
<dbReference type="Gene3D" id="3.40.630.30">
    <property type="match status" value="1"/>
</dbReference>
<dbReference type="InterPro" id="IPR016181">
    <property type="entry name" value="Acyl_CoA_acyltransferase"/>
</dbReference>
<protein>
    <submittedName>
        <fullName evidence="2">GNAT family N-acetyltransferase</fullName>
        <ecNumber evidence="2">2.3.1.-</ecNumber>
    </submittedName>
</protein>
<dbReference type="SUPFAM" id="SSF55729">
    <property type="entry name" value="Acyl-CoA N-acyltransferases (Nat)"/>
    <property type="match status" value="1"/>
</dbReference>
<dbReference type="Pfam" id="PF00583">
    <property type="entry name" value="Acetyltransf_1"/>
    <property type="match status" value="1"/>
</dbReference>
<dbReference type="GO" id="GO:0016746">
    <property type="term" value="F:acyltransferase activity"/>
    <property type="evidence" value="ECO:0007669"/>
    <property type="project" value="UniProtKB-KW"/>
</dbReference>
<sequence>MIRQATIDDIEALVALERRHGRDELNRDERLLEAQLFGRDEFRQLIEKEILLVAAVDGQIVAYAMAASERFFGKQGFYGRFFSRALRCGPDAGRKIQKLGCYGPVWVAPAFRGKGIFTPLTAALFDACRARFDTLATFIAEENEHSLNVHVKAAGMQVVDFFEDEGRGFYLLLK</sequence>
<dbReference type="PROSITE" id="PS51186">
    <property type="entry name" value="GNAT"/>
    <property type="match status" value="1"/>
</dbReference>
<evidence type="ECO:0000313" key="2">
    <source>
        <dbReference type="EMBL" id="MBT1443578.1"/>
    </source>
</evidence>
<reference evidence="2 3" key="1">
    <citation type="submission" date="2021-05" db="EMBL/GenBank/DDBJ databases">
        <title>Shewanella sp. JM162201.</title>
        <authorList>
            <person name="Xu S."/>
            <person name="Li A."/>
        </authorList>
    </citation>
    <scope>NUCLEOTIDE SEQUENCE [LARGE SCALE GENOMIC DNA]</scope>
    <source>
        <strain evidence="2 3">JM162201</strain>
    </source>
</reference>
<dbReference type="RefSeq" id="WP_214505754.1">
    <property type="nucleotide sequence ID" value="NZ_JAHEPS010000001.1"/>
</dbReference>
<evidence type="ECO:0000313" key="3">
    <source>
        <dbReference type="Proteomes" id="UP001195903"/>
    </source>
</evidence>
<feature type="domain" description="N-acetyltransferase" evidence="1">
    <location>
        <begin position="1"/>
        <end position="174"/>
    </location>
</feature>
<keyword evidence="2" id="KW-0808">Transferase</keyword>
<gene>
    <name evidence="2" type="ORF">KJI95_03455</name>
</gene>
<accession>A0ABS5V3D9</accession>
<organism evidence="2 3">
    <name type="scientific">Shewanella jiangmenensis</name>
    <dbReference type="NCBI Taxonomy" id="2837387"/>
    <lineage>
        <taxon>Bacteria</taxon>
        <taxon>Pseudomonadati</taxon>
        <taxon>Pseudomonadota</taxon>
        <taxon>Gammaproteobacteria</taxon>
        <taxon>Alteromonadales</taxon>
        <taxon>Shewanellaceae</taxon>
        <taxon>Shewanella</taxon>
    </lineage>
</organism>
<proteinExistence type="predicted"/>